<sequence length="53" mass="6140">MQLNYRVTTFVAQLYRKLCSRYHESGHRATLFTIGRLVPEPTALTEHSGYLGR</sequence>
<name>A0A7I7LER0_9MYCO</name>
<keyword evidence="2" id="KW-1185">Reference proteome</keyword>
<dbReference type="KEGG" id="msho:MSHO_31380"/>
<dbReference type="Proteomes" id="UP000467164">
    <property type="component" value="Chromosome"/>
</dbReference>
<protein>
    <submittedName>
        <fullName evidence="1">Uncharacterized protein</fullName>
    </submittedName>
</protein>
<evidence type="ECO:0000313" key="1">
    <source>
        <dbReference type="EMBL" id="BBX57793.1"/>
    </source>
</evidence>
<accession>A0A7I7LER0</accession>
<proteinExistence type="predicted"/>
<reference evidence="1 2" key="1">
    <citation type="journal article" date="2019" name="Emerg. Microbes Infect.">
        <title>Comprehensive subspecies identification of 175 nontuberculous mycobacteria species based on 7547 genomic profiles.</title>
        <authorList>
            <person name="Matsumoto Y."/>
            <person name="Kinjo T."/>
            <person name="Motooka D."/>
            <person name="Nabeya D."/>
            <person name="Jung N."/>
            <person name="Uechi K."/>
            <person name="Horii T."/>
            <person name="Iida T."/>
            <person name="Fujita J."/>
            <person name="Nakamura S."/>
        </authorList>
    </citation>
    <scope>NUCLEOTIDE SEQUENCE [LARGE SCALE GENOMIC DNA]</scope>
    <source>
        <strain evidence="1 2">JCM 12657</strain>
    </source>
</reference>
<evidence type="ECO:0000313" key="2">
    <source>
        <dbReference type="Proteomes" id="UP000467164"/>
    </source>
</evidence>
<dbReference type="AlphaFoldDB" id="A0A7I7LER0"/>
<organism evidence="1 2">
    <name type="scientific">Mycobacterium shottsii</name>
    <dbReference type="NCBI Taxonomy" id="133549"/>
    <lineage>
        <taxon>Bacteria</taxon>
        <taxon>Bacillati</taxon>
        <taxon>Actinomycetota</taxon>
        <taxon>Actinomycetes</taxon>
        <taxon>Mycobacteriales</taxon>
        <taxon>Mycobacteriaceae</taxon>
        <taxon>Mycobacterium</taxon>
        <taxon>Mycobacterium ulcerans group</taxon>
    </lineage>
</organism>
<gene>
    <name evidence="1" type="ORF">MSHO_31380</name>
</gene>
<dbReference type="EMBL" id="AP022572">
    <property type="protein sequence ID" value="BBX57793.1"/>
    <property type="molecule type" value="Genomic_DNA"/>
</dbReference>